<feature type="compositionally biased region" description="Gly residues" evidence="1">
    <location>
        <begin position="14"/>
        <end position="28"/>
    </location>
</feature>
<dbReference type="GO" id="GO:0016301">
    <property type="term" value="F:kinase activity"/>
    <property type="evidence" value="ECO:0007669"/>
    <property type="project" value="UniProtKB-KW"/>
</dbReference>
<name>A0AAW0KNV7_QUESU</name>
<proteinExistence type="predicted"/>
<dbReference type="Proteomes" id="UP000237347">
    <property type="component" value="Unassembled WGS sequence"/>
</dbReference>
<dbReference type="EMBL" id="PKMF04000252">
    <property type="protein sequence ID" value="KAK7840909.1"/>
    <property type="molecule type" value="Genomic_DNA"/>
</dbReference>
<evidence type="ECO:0000313" key="2">
    <source>
        <dbReference type="EMBL" id="KAK7840909.1"/>
    </source>
</evidence>
<comment type="caution">
    <text evidence="2">The sequence shown here is derived from an EMBL/GenBank/DDBJ whole genome shotgun (WGS) entry which is preliminary data.</text>
</comment>
<keyword evidence="3" id="KW-1185">Reference proteome</keyword>
<sequence length="106" mass="11153">MKHISVIPNVDVGKSGGGDADGTSAGGGGDDGGGAVSFLLCTDLMHHLLNLRARNPEDKAEIDADDQISVVECLQFDFVKIRVATLNFSDANKFGKGRFGAVYKVI</sequence>
<accession>A0AAW0KNV7</accession>
<dbReference type="Gene3D" id="3.30.200.20">
    <property type="entry name" value="Phosphorylase Kinase, domain 1"/>
    <property type="match status" value="1"/>
</dbReference>
<protein>
    <submittedName>
        <fullName evidence="2">Cysteine-rich receptor-like protein kinase 22</fullName>
    </submittedName>
</protein>
<evidence type="ECO:0000313" key="3">
    <source>
        <dbReference type="Proteomes" id="UP000237347"/>
    </source>
</evidence>
<feature type="region of interest" description="Disordered" evidence="1">
    <location>
        <begin position="1"/>
        <end position="28"/>
    </location>
</feature>
<reference evidence="2 3" key="1">
    <citation type="journal article" date="2018" name="Sci. Data">
        <title>The draft genome sequence of cork oak.</title>
        <authorList>
            <person name="Ramos A.M."/>
            <person name="Usie A."/>
            <person name="Barbosa P."/>
            <person name="Barros P.M."/>
            <person name="Capote T."/>
            <person name="Chaves I."/>
            <person name="Simoes F."/>
            <person name="Abreu I."/>
            <person name="Carrasquinho I."/>
            <person name="Faro C."/>
            <person name="Guimaraes J.B."/>
            <person name="Mendonca D."/>
            <person name="Nobrega F."/>
            <person name="Rodrigues L."/>
            <person name="Saibo N.J.M."/>
            <person name="Varela M.C."/>
            <person name="Egas C."/>
            <person name="Matos J."/>
            <person name="Miguel C.M."/>
            <person name="Oliveira M.M."/>
            <person name="Ricardo C.P."/>
            <person name="Goncalves S."/>
        </authorList>
    </citation>
    <scope>NUCLEOTIDE SEQUENCE [LARGE SCALE GENOMIC DNA]</scope>
    <source>
        <strain evidence="3">cv. HL8</strain>
    </source>
</reference>
<gene>
    <name evidence="2" type="primary">CRK22</name>
    <name evidence="2" type="ORF">CFP56_016141</name>
</gene>
<evidence type="ECO:0000256" key="1">
    <source>
        <dbReference type="SAM" id="MobiDB-lite"/>
    </source>
</evidence>
<organism evidence="2 3">
    <name type="scientific">Quercus suber</name>
    <name type="common">Cork oak</name>
    <dbReference type="NCBI Taxonomy" id="58331"/>
    <lineage>
        <taxon>Eukaryota</taxon>
        <taxon>Viridiplantae</taxon>
        <taxon>Streptophyta</taxon>
        <taxon>Embryophyta</taxon>
        <taxon>Tracheophyta</taxon>
        <taxon>Spermatophyta</taxon>
        <taxon>Magnoliopsida</taxon>
        <taxon>eudicotyledons</taxon>
        <taxon>Gunneridae</taxon>
        <taxon>Pentapetalae</taxon>
        <taxon>rosids</taxon>
        <taxon>fabids</taxon>
        <taxon>Fagales</taxon>
        <taxon>Fagaceae</taxon>
        <taxon>Quercus</taxon>
    </lineage>
</organism>
<dbReference type="AlphaFoldDB" id="A0AAW0KNV7"/>